<dbReference type="RefSeq" id="WP_066264150.1">
    <property type="nucleotide sequence ID" value="NZ_JARMAB010000040.1"/>
</dbReference>
<dbReference type="PROSITE" id="PS51257">
    <property type="entry name" value="PROKAR_LIPOPROTEIN"/>
    <property type="match status" value="1"/>
</dbReference>
<protein>
    <recommendedName>
        <fullName evidence="3">Beta-barrel assembly machine subunit BamE</fullName>
    </recommendedName>
</protein>
<evidence type="ECO:0000313" key="1">
    <source>
        <dbReference type="EMBL" id="MED1205765.1"/>
    </source>
</evidence>
<gene>
    <name evidence="1" type="ORF">P4T90_22275</name>
</gene>
<proteinExistence type="predicted"/>
<dbReference type="InterPro" id="IPR035940">
    <property type="entry name" value="CAP_sf"/>
</dbReference>
<dbReference type="Gene3D" id="3.40.33.10">
    <property type="entry name" value="CAP"/>
    <property type="match status" value="1"/>
</dbReference>
<dbReference type="EMBL" id="JARMAB010000040">
    <property type="protein sequence ID" value="MED1205765.1"/>
    <property type="molecule type" value="Genomic_DNA"/>
</dbReference>
<evidence type="ECO:0008006" key="3">
    <source>
        <dbReference type="Google" id="ProtNLM"/>
    </source>
</evidence>
<accession>A0ABU6MM56</accession>
<organism evidence="1 2">
    <name type="scientific">Heyndrickxia acidicola</name>
    <dbReference type="NCBI Taxonomy" id="209389"/>
    <lineage>
        <taxon>Bacteria</taxon>
        <taxon>Bacillati</taxon>
        <taxon>Bacillota</taxon>
        <taxon>Bacilli</taxon>
        <taxon>Bacillales</taxon>
        <taxon>Bacillaceae</taxon>
        <taxon>Heyndrickxia</taxon>
    </lineage>
</organism>
<name>A0ABU6MM56_9BACI</name>
<evidence type="ECO:0000313" key="2">
    <source>
        <dbReference type="Proteomes" id="UP001341444"/>
    </source>
</evidence>
<comment type="caution">
    <text evidence="1">The sequence shown here is derived from an EMBL/GenBank/DDBJ whole genome shotgun (WGS) entry which is preliminary data.</text>
</comment>
<dbReference type="Proteomes" id="UP001341444">
    <property type="component" value="Unassembled WGS sequence"/>
</dbReference>
<sequence length="184" mass="20740">MTILKNKWLWFYLCFVLVVAGCDVSPPNRVPNPVQTKSTSLTGEHIRTVTLDSSEKGVINVFGKPSSVDFTEKPKIKNLTYVQNRKSGKLIFSFVDSKMVRYMFSDQRFKTAKGISIGSTSAEVKKAYGKNYVERTDTSGRVIMYVDKIHKNSIEFIVDKGKVRSILFQKGTKLEFQKPVGAAL</sequence>
<reference evidence="1 2" key="1">
    <citation type="submission" date="2023-03" db="EMBL/GenBank/DDBJ databases">
        <title>Bacillus Genome Sequencing.</title>
        <authorList>
            <person name="Dunlap C."/>
        </authorList>
    </citation>
    <scope>NUCLEOTIDE SEQUENCE [LARGE SCALE GENOMIC DNA]</scope>
    <source>
        <strain evidence="1 2">B-23453</strain>
    </source>
</reference>
<keyword evidence="2" id="KW-1185">Reference proteome</keyword>